<dbReference type="GO" id="GO:0071007">
    <property type="term" value="C:U2-type catalytic step 2 spliceosome"/>
    <property type="evidence" value="ECO:0007669"/>
    <property type="project" value="TreeGrafter"/>
</dbReference>
<dbReference type="EMBL" id="OC862597">
    <property type="protein sequence ID" value="CAD7630367.1"/>
    <property type="molecule type" value="Genomic_DNA"/>
</dbReference>
<dbReference type="Gene3D" id="2.40.30.10">
    <property type="entry name" value="Translation factors"/>
    <property type="match status" value="1"/>
</dbReference>
<dbReference type="GO" id="GO:0046540">
    <property type="term" value="C:U4/U6 x U5 tri-snRNP complex"/>
    <property type="evidence" value="ECO:0007669"/>
    <property type="project" value="TreeGrafter"/>
</dbReference>
<dbReference type="GO" id="GO:0030623">
    <property type="term" value="F:U5 snRNA binding"/>
    <property type="evidence" value="ECO:0007669"/>
    <property type="project" value="TreeGrafter"/>
</dbReference>
<dbReference type="CDD" id="cd04090">
    <property type="entry name" value="EF2_II_snRNP"/>
    <property type="match status" value="1"/>
</dbReference>
<name>A0A7R9KW26_9ACAR</name>
<dbReference type="SUPFAM" id="SSF50978">
    <property type="entry name" value="WD40 repeat-like"/>
    <property type="match status" value="1"/>
</dbReference>
<dbReference type="Pfam" id="PF00400">
    <property type="entry name" value="WD40"/>
    <property type="match status" value="2"/>
</dbReference>
<dbReference type="Gene3D" id="3.90.1430.10">
    <property type="entry name" value="Yeast translation eEF2 (G' domain)"/>
    <property type="match status" value="1"/>
</dbReference>
<dbReference type="SUPFAM" id="SSF52540">
    <property type="entry name" value="P-loop containing nucleoside triphosphate hydrolases"/>
    <property type="match status" value="1"/>
</dbReference>
<dbReference type="InterPro" id="IPR036322">
    <property type="entry name" value="WD40_repeat_dom_sf"/>
</dbReference>
<proteinExistence type="predicted"/>
<dbReference type="GO" id="GO:0003924">
    <property type="term" value="F:GTPase activity"/>
    <property type="evidence" value="ECO:0007669"/>
    <property type="project" value="TreeGrafter"/>
</dbReference>
<protein>
    <submittedName>
        <fullName evidence="1">Uncharacterized protein</fullName>
    </submittedName>
</protein>
<evidence type="ECO:0000313" key="2">
    <source>
        <dbReference type="Proteomes" id="UP000759131"/>
    </source>
</evidence>
<dbReference type="SMART" id="SM00320">
    <property type="entry name" value="WD40"/>
    <property type="match status" value="3"/>
</dbReference>
<dbReference type="InterPro" id="IPR027417">
    <property type="entry name" value="P-loop_NTPase"/>
</dbReference>
<organism evidence="1">
    <name type="scientific">Medioppia subpectinata</name>
    <dbReference type="NCBI Taxonomy" id="1979941"/>
    <lineage>
        <taxon>Eukaryota</taxon>
        <taxon>Metazoa</taxon>
        <taxon>Ecdysozoa</taxon>
        <taxon>Arthropoda</taxon>
        <taxon>Chelicerata</taxon>
        <taxon>Arachnida</taxon>
        <taxon>Acari</taxon>
        <taxon>Acariformes</taxon>
        <taxon>Sarcoptiformes</taxon>
        <taxon>Oribatida</taxon>
        <taxon>Brachypylina</taxon>
        <taxon>Oppioidea</taxon>
        <taxon>Oppiidae</taxon>
        <taxon>Medioppia</taxon>
    </lineage>
</organism>
<dbReference type="SUPFAM" id="SSF50447">
    <property type="entry name" value="Translation proteins"/>
    <property type="match status" value="1"/>
</dbReference>
<reference evidence="1" key="1">
    <citation type="submission" date="2020-11" db="EMBL/GenBank/DDBJ databases">
        <authorList>
            <person name="Tran Van P."/>
        </authorList>
    </citation>
    <scope>NUCLEOTIDE SEQUENCE</scope>
</reference>
<evidence type="ECO:0000313" key="1">
    <source>
        <dbReference type="EMBL" id="CAD7630367.1"/>
    </source>
</evidence>
<keyword evidence="2" id="KW-1185">Reference proteome</keyword>
<dbReference type="Gene3D" id="2.130.10.10">
    <property type="entry name" value="YVTN repeat-like/Quinoprotein amine dehydrogenase"/>
    <property type="match status" value="1"/>
</dbReference>
<dbReference type="InterPro" id="IPR001680">
    <property type="entry name" value="WD40_rpt"/>
</dbReference>
<dbReference type="PANTHER" id="PTHR42908">
    <property type="entry name" value="TRANSLATION ELONGATION FACTOR-RELATED"/>
    <property type="match status" value="1"/>
</dbReference>
<dbReference type="OrthoDB" id="364892at2759"/>
<sequence>MKGTYYDDEEPPLISPLVGNVCFASSQYSVCFTLKSFSQLYCQHFGGGFNPNELAKRLWGDMYFNATTRKFSRKPANSQMQRSFIEFILEPLYKLFAQVVGDVDSTLPNVLEELGIKLSKSEMRLNIRPLLRLVCSRFLGDFNCLIDLCVQHIPSPVKNASHKIENIWKGPLDSPLGEAMINCDPDGSLMVHTTKQYSTQDASTFHVFGLVLSGTLHAKQEVKILGENYSSLDEEDSRIMSVGRLWIYEARYHIEVNRVPAGNWPTILEVPPTEESLLQNTLWPEIHKLYGHVFELFSVASNRSGTLIASASKASKAENADIILWDVKEAKLLSRLSSHQLTVTRIRFSSDDRYILSTSRDRTWSLFQRQDNGSDYCRIGFTDKKNGIHSRIIWDCALTPDCKHFVTVSRDKSAVFWTIDLTNKCAQKSTLGPVTAIGPPLSLLDSITTVDICDITVNDNYLVAFGLENGFISFYYWNSQTFWSHLLDINDWYE</sequence>
<gene>
    <name evidence="1" type="ORF">OSB1V03_LOCUS10780</name>
</gene>
<dbReference type="InterPro" id="IPR015943">
    <property type="entry name" value="WD40/YVTN_repeat-like_dom_sf"/>
</dbReference>
<dbReference type="AlphaFoldDB" id="A0A7R9KW26"/>
<accession>A0A7R9KW26</accession>
<dbReference type="Proteomes" id="UP000759131">
    <property type="component" value="Unassembled WGS sequence"/>
</dbReference>
<dbReference type="PANTHER" id="PTHR42908:SF6">
    <property type="entry name" value="116 KDA U5 SMALL NUCLEAR RIBONUCLEOPROTEIN COMPONENT"/>
    <property type="match status" value="1"/>
</dbReference>
<dbReference type="FunFam" id="3.90.1430.10:FF:000001">
    <property type="entry name" value="116 kDa U5 small nuclear ribonucleoprotein component"/>
    <property type="match status" value="1"/>
</dbReference>
<dbReference type="GO" id="GO:0005829">
    <property type="term" value="C:cytosol"/>
    <property type="evidence" value="ECO:0007669"/>
    <property type="project" value="TreeGrafter"/>
</dbReference>
<dbReference type="InterPro" id="IPR009000">
    <property type="entry name" value="Transl_B-barrel_sf"/>
</dbReference>
<dbReference type="EMBL" id="CAJPIZ010008022">
    <property type="protein sequence ID" value="CAG2110797.1"/>
    <property type="molecule type" value="Genomic_DNA"/>
</dbReference>
<dbReference type="GO" id="GO:0000398">
    <property type="term" value="P:mRNA splicing, via spliceosome"/>
    <property type="evidence" value="ECO:0007669"/>
    <property type="project" value="TreeGrafter"/>
</dbReference>
<dbReference type="FunFam" id="2.40.30.10:FF:000029">
    <property type="entry name" value="116 kDa U5 small nuclear ribonucleoprotein component"/>
    <property type="match status" value="1"/>
</dbReference>